<evidence type="ECO:0000256" key="6">
    <source>
        <dbReference type="ARBA" id="ARBA00023049"/>
    </source>
</evidence>
<evidence type="ECO:0000313" key="9">
    <source>
        <dbReference type="EMBL" id="HHN52550.1"/>
    </source>
</evidence>
<dbReference type="GO" id="GO:0006508">
    <property type="term" value="P:proteolysis"/>
    <property type="evidence" value="ECO:0007669"/>
    <property type="project" value="UniProtKB-KW"/>
</dbReference>
<dbReference type="SUPFAM" id="SSF55486">
    <property type="entry name" value="Metalloproteases ('zincins'), catalytic domain"/>
    <property type="match status" value="1"/>
</dbReference>
<keyword evidence="6" id="KW-0482">Metalloprotease</keyword>
<keyword evidence="4" id="KW-0378">Hydrolase</keyword>
<dbReference type="EMBL" id="DTAD01000041">
    <property type="protein sequence ID" value="HGN90327.1"/>
    <property type="molecule type" value="Genomic_DNA"/>
</dbReference>
<dbReference type="GO" id="GO:0008237">
    <property type="term" value="F:metallopeptidase activity"/>
    <property type="evidence" value="ECO:0007669"/>
    <property type="project" value="UniProtKB-KW"/>
</dbReference>
<reference evidence="8" key="1">
    <citation type="journal article" date="2020" name="mSystems">
        <title>Genome- and Community-Level Interaction Insights into Carbon Utilization and Element Cycling Functions of Hydrothermarchaeota in Hydrothermal Sediment.</title>
        <authorList>
            <person name="Zhou Z."/>
            <person name="Liu Y."/>
            <person name="Xu W."/>
            <person name="Pan J."/>
            <person name="Luo Z.H."/>
            <person name="Li M."/>
        </authorList>
    </citation>
    <scope>NUCLEOTIDE SEQUENCE [LARGE SCALE GENOMIC DNA]</scope>
    <source>
        <strain evidence="9">SpSt-1073</strain>
        <strain evidence="8">SpSt-613</strain>
        <strain evidence="7">SpSt-669</strain>
    </source>
</reference>
<dbReference type="EMBL" id="DRXG01000099">
    <property type="protein sequence ID" value="HHN52550.1"/>
    <property type="molecule type" value="Genomic_DNA"/>
</dbReference>
<dbReference type="InterPro" id="IPR012962">
    <property type="entry name" value="Pept_M54_archaemetzincn"/>
</dbReference>
<comment type="cofactor">
    <cofactor evidence="1">
        <name>Zn(2+)</name>
        <dbReference type="ChEBI" id="CHEBI:29105"/>
    </cofactor>
</comment>
<accession>A0A7C4I3F3</accession>
<sequence>MKPIPRRFASSLPVAVLPTPGVPVTHIINVFRGLLEMLRLKVLNETGDEGLGSAVAARIAEVYGFDVVVENGLVSSAEKAWNSQRRQYDAEKLVKHIHPGEPFVLILTGRDLYVEGLNFVFGYAPPPVGVLSIHRLKPSVEVGGFGRSLLLDRVLKEAVHEVGHLIGLRHCNAGSCVMSFSNSVDEVDLKSGELCERCRGRATFLLRQLHSR</sequence>
<keyword evidence="5" id="KW-0862">Zinc</keyword>
<evidence type="ECO:0000256" key="2">
    <source>
        <dbReference type="ARBA" id="ARBA00022670"/>
    </source>
</evidence>
<dbReference type="CDD" id="cd11375">
    <property type="entry name" value="Peptidase_M54"/>
    <property type="match status" value="1"/>
</dbReference>
<dbReference type="Pfam" id="PF07998">
    <property type="entry name" value="Peptidase_M54"/>
    <property type="match status" value="1"/>
</dbReference>
<organism evidence="8">
    <name type="scientific">Caldiarchaeum subterraneum</name>
    <dbReference type="NCBI Taxonomy" id="311458"/>
    <lineage>
        <taxon>Archaea</taxon>
        <taxon>Nitrososphaerota</taxon>
        <taxon>Candidatus Caldarchaeales</taxon>
        <taxon>Candidatus Caldarchaeaceae</taxon>
        <taxon>Candidatus Caldarchaeum</taxon>
    </lineage>
</organism>
<evidence type="ECO:0000256" key="3">
    <source>
        <dbReference type="ARBA" id="ARBA00022723"/>
    </source>
</evidence>
<keyword evidence="2" id="KW-0645">Protease</keyword>
<evidence type="ECO:0000313" key="7">
    <source>
        <dbReference type="EMBL" id="HGL40460.1"/>
    </source>
</evidence>
<protein>
    <recommendedName>
        <fullName evidence="10">Archaemetzincin</fullName>
    </recommendedName>
</protein>
<evidence type="ECO:0000256" key="4">
    <source>
        <dbReference type="ARBA" id="ARBA00022801"/>
    </source>
</evidence>
<dbReference type="AlphaFoldDB" id="A0A7C4I3F3"/>
<evidence type="ECO:0000256" key="5">
    <source>
        <dbReference type="ARBA" id="ARBA00022833"/>
    </source>
</evidence>
<dbReference type="GO" id="GO:0046872">
    <property type="term" value="F:metal ion binding"/>
    <property type="evidence" value="ECO:0007669"/>
    <property type="project" value="UniProtKB-KW"/>
</dbReference>
<dbReference type="EMBL" id="DTCM01000025">
    <property type="protein sequence ID" value="HGL40460.1"/>
    <property type="molecule type" value="Genomic_DNA"/>
</dbReference>
<gene>
    <name evidence="9" type="ORF">ENM30_04475</name>
    <name evidence="8" type="ORF">ENT82_04265</name>
    <name evidence="7" type="ORF">ENU43_02165</name>
</gene>
<proteinExistence type="predicted"/>
<evidence type="ECO:0000313" key="8">
    <source>
        <dbReference type="EMBL" id="HGN90327.1"/>
    </source>
</evidence>
<keyword evidence="3" id="KW-0479">Metal-binding</keyword>
<evidence type="ECO:0000256" key="1">
    <source>
        <dbReference type="ARBA" id="ARBA00001947"/>
    </source>
</evidence>
<name>A0A7C4I3F3_CALS0</name>
<comment type="caution">
    <text evidence="8">The sequence shown here is derived from an EMBL/GenBank/DDBJ whole genome shotgun (WGS) entry which is preliminary data.</text>
</comment>
<dbReference type="InterPro" id="IPR024079">
    <property type="entry name" value="MetalloPept_cat_dom_sf"/>
</dbReference>
<dbReference type="PANTHER" id="PTHR15910:SF1">
    <property type="entry name" value="ARCHAEMETZINCIN-2"/>
    <property type="match status" value="1"/>
</dbReference>
<dbReference type="Gene3D" id="3.40.390.10">
    <property type="entry name" value="Collagenase (Catalytic Domain)"/>
    <property type="match status" value="1"/>
</dbReference>
<evidence type="ECO:0008006" key="10">
    <source>
        <dbReference type="Google" id="ProtNLM"/>
    </source>
</evidence>
<dbReference type="PANTHER" id="PTHR15910">
    <property type="entry name" value="ARCHAEMETZINCIN"/>
    <property type="match status" value="1"/>
</dbReference>